<keyword evidence="3" id="KW-1185">Reference proteome</keyword>
<dbReference type="Gene3D" id="3.40.50.150">
    <property type="entry name" value="Vaccinia Virus protein VP39"/>
    <property type="match status" value="1"/>
</dbReference>
<protein>
    <recommendedName>
        <fullName evidence="4">Histone-lysine N-methyltransferase, H3 lysine-79 specific</fullName>
    </recommendedName>
</protein>
<proteinExistence type="predicted"/>
<keyword evidence="1" id="KW-1133">Transmembrane helix</keyword>
<sequence length="336" mass="36520">MSSHACGAVRDSGSQHSFRTSHVDMRCGFVGCSPRALNVPRCRRAPGSCESRPRVPRGHDRRSIRARLRMGLQPDVDPGRVIGAALLAFGLLAAAAVVTVRSVQGTRKRAAALSSREAAALRLVLNVYERGSVNADFLQRRSLANSAAVEERGSYTDKSMTYGELDLLLFVRILRRVMQNHSQPVRMLDIGSGSGRLVLAARLLYPESIAVVGVEILSALHQDALTRLQSAEQFATGGTESLPMAPGELRLIDYRAMEDLSSFNVVWCYATTWPSAGPFLAELSGMLGKALKSGASVVTIDKRLIEGAEIGFILEDELEGSNRDTGRSTAYIYRKE</sequence>
<evidence type="ECO:0000256" key="1">
    <source>
        <dbReference type="SAM" id="Phobius"/>
    </source>
</evidence>
<dbReference type="InterPro" id="IPR029063">
    <property type="entry name" value="SAM-dependent_MTases_sf"/>
</dbReference>
<gene>
    <name evidence="2" type="ORF">FVE85_2674</name>
</gene>
<evidence type="ECO:0000313" key="3">
    <source>
        <dbReference type="Proteomes" id="UP000324585"/>
    </source>
</evidence>
<feature type="transmembrane region" description="Helical" evidence="1">
    <location>
        <begin position="81"/>
        <end position="100"/>
    </location>
</feature>
<dbReference type="SUPFAM" id="SSF53335">
    <property type="entry name" value="S-adenosyl-L-methionine-dependent methyltransferases"/>
    <property type="match status" value="1"/>
</dbReference>
<dbReference type="EMBL" id="VRMN01000004">
    <property type="protein sequence ID" value="KAA8494433.1"/>
    <property type="molecule type" value="Genomic_DNA"/>
</dbReference>
<name>A0A5J4YUJ2_PORPP</name>
<dbReference type="Proteomes" id="UP000324585">
    <property type="component" value="Unassembled WGS sequence"/>
</dbReference>
<evidence type="ECO:0008006" key="4">
    <source>
        <dbReference type="Google" id="ProtNLM"/>
    </source>
</evidence>
<keyword evidence="1" id="KW-0812">Transmembrane</keyword>
<keyword evidence="1" id="KW-0472">Membrane</keyword>
<evidence type="ECO:0000313" key="2">
    <source>
        <dbReference type="EMBL" id="KAA8494433.1"/>
    </source>
</evidence>
<organism evidence="2 3">
    <name type="scientific">Porphyridium purpureum</name>
    <name type="common">Red alga</name>
    <name type="synonym">Porphyridium cruentum</name>
    <dbReference type="NCBI Taxonomy" id="35688"/>
    <lineage>
        <taxon>Eukaryota</taxon>
        <taxon>Rhodophyta</taxon>
        <taxon>Bangiophyceae</taxon>
        <taxon>Porphyridiales</taxon>
        <taxon>Porphyridiaceae</taxon>
        <taxon>Porphyridium</taxon>
    </lineage>
</organism>
<comment type="caution">
    <text evidence="2">The sequence shown here is derived from an EMBL/GenBank/DDBJ whole genome shotgun (WGS) entry which is preliminary data.</text>
</comment>
<dbReference type="OrthoDB" id="443402at2759"/>
<dbReference type="AlphaFoldDB" id="A0A5J4YUJ2"/>
<accession>A0A5J4YUJ2</accession>
<reference evidence="3" key="1">
    <citation type="journal article" date="2019" name="Nat. Commun.">
        <title>Expansion of phycobilisome linker gene families in mesophilic red algae.</title>
        <authorList>
            <person name="Lee J."/>
            <person name="Kim D."/>
            <person name="Bhattacharya D."/>
            <person name="Yoon H.S."/>
        </authorList>
    </citation>
    <scope>NUCLEOTIDE SEQUENCE [LARGE SCALE GENOMIC DNA]</scope>
    <source>
        <strain evidence="3">CCMP 1328</strain>
    </source>
</reference>